<reference evidence="1" key="1">
    <citation type="submission" date="2022-07" db="EMBL/GenBank/DDBJ databases">
        <title>Phylogenomic reconstructions and comparative analyses of Kickxellomycotina fungi.</title>
        <authorList>
            <person name="Reynolds N.K."/>
            <person name="Stajich J.E."/>
            <person name="Barry K."/>
            <person name="Grigoriev I.V."/>
            <person name="Crous P."/>
            <person name="Smith M.E."/>
        </authorList>
    </citation>
    <scope>NUCLEOTIDE SEQUENCE</scope>
    <source>
        <strain evidence="1">CBS 102833</strain>
    </source>
</reference>
<keyword evidence="2" id="KW-1185">Reference proteome</keyword>
<sequence length="1277" mass="138839">MGEDHTGEELLGRMRTRSRRLVRRRGSTGSVPTGLSRQASREWAGLAARMSLDATAAGYGVAESPLAAAAVAVTPRVYPALAAAPESSIGIPMPGFFLDAASDEWSGGHSFRQRLRFPDETVTVPASLTKRVHYEVSYDYPKNAISTARYNVVTFLPAQFAAQFSKIANVYFLFIAALQQVPGWSTTGRWSTVMPLCIFVSLSIAHEGFDDLRRHRMDHAENAQRTRVLKVKVHDQVHKAFTFRGLRHRGSQSIHSFRMRSSQSIHDIGRSTLARARRWGGAAIGAGASIRHAVGSRIADSRRKKREQEDSDDDDEPPAADALAADQASRDSASETDALVAGAAMAESLLRRRLGRGVASLRSWRSSGPASPAMPHTPRPGVLHSPLAGAGEVDVIISPAGKATGPTVAFNDVVEEVPAADSAAVNPLPPNMSCRWKRKRWENVQVGDLLMISKDDWIPADCVVVASSGFDGTCFVETAALDGETTLKQRQALDATNAEIQTPEQLAAFNAFTYVEPPSPELYTFEGFMEIGGRRFPLTPNQLLLRGSVLRNTAYVYAQVVYAGEHTRLRLNATRNVRTKAPQTQRITNRIVVLVFILLLVLCILFSATGIRWHRLHRHQLWYLAGAHMPASALFFGYIVMMNALIPISLYVTLEAVKIFQCWFIQQDVSMYHAESDSRAEARTTAINEDLGMVRYVFSDKTGTLTENIMKLRAVMVAGFSYLHMDLDRLKANTEVSEPPPLIGDERNSSRLSFMRPPSSLAGNNGLQSPSLRRAQLAQPSANIFHRRQQSLPASAPIFQGLGTPIAGVRTLQQLAVTNRAAAGSNAGRRSPFGHSRGVSSAAVPPSSLRFPALRLESLSTDDDPDPDLVDNTGNGPETHTPAAEDAPISDLQALPSSRTIMDGLSPPTDVFKSRAEWFLRCLALCHTVQPDRDPLTGRITGYQATSPDEKALVAAAAELGYVMNNRAGPLVQLRVVASERMRDFSESLANEIFLNSAPPLPPSSSAAKSENESFDRGVPAPDPTDRLGNYEVLDVLEFSSARKRMSVIYRCPDGRIVMMSKGADSALWPRLAALEQIKSDPADVSFIPRPPPPPATALHEGSSALRRKLSHPSAAYLHSRNSSVASQADFVRAMASPDIGAPPYAGEPLVPLSSPTGLTHPQRVASRLGYRGGPAHDDSDVDGELDNSPHPYHSPLAGGTYDSDYETGAAADDEFAPMPISSPLLLPAYASPRSPFRPAARQLHNQHRRLMSDSQFSAFSEASSFGDTQGHVEMPP</sequence>
<proteinExistence type="predicted"/>
<protein>
    <submittedName>
        <fullName evidence="1">Uncharacterized protein</fullName>
    </submittedName>
</protein>
<name>A0ACC1LEG2_9FUNG</name>
<comment type="caution">
    <text evidence="1">The sequence shown here is derived from an EMBL/GenBank/DDBJ whole genome shotgun (WGS) entry which is preliminary data.</text>
</comment>
<organism evidence="1 2">
    <name type="scientific">Coemansia furcata</name>
    <dbReference type="NCBI Taxonomy" id="417177"/>
    <lineage>
        <taxon>Eukaryota</taxon>
        <taxon>Fungi</taxon>
        <taxon>Fungi incertae sedis</taxon>
        <taxon>Zoopagomycota</taxon>
        <taxon>Kickxellomycotina</taxon>
        <taxon>Kickxellomycetes</taxon>
        <taxon>Kickxellales</taxon>
        <taxon>Kickxellaceae</taxon>
        <taxon>Coemansia</taxon>
    </lineage>
</organism>
<dbReference type="EMBL" id="JANBUP010001315">
    <property type="protein sequence ID" value="KAJ2806583.1"/>
    <property type="molecule type" value="Genomic_DNA"/>
</dbReference>
<evidence type="ECO:0000313" key="2">
    <source>
        <dbReference type="Proteomes" id="UP001140096"/>
    </source>
</evidence>
<feature type="non-terminal residue" evidence="1">
    <location>
        <position position="1277"/>
    </location>
</feature>
<gene>
    <name evidence="1" type="ORF">H4S07_003772</name>
</gene>
<accession>A0ACC1LEG2</accession>
<evidence type="ECO:0000313" key="1">
    <source>
        <dbReference type="EMBL" id="KAJ2806583.1"/>
    </source>
</evidence>
<dbReference type="Proteomes" id="UP001140096">
    <property type="component" value="Unassembled WGS sequence"/>
</dbReference>